<evidence type="ECO:0000313" key="2">
    <source>
        <dbReference type="EMBL" id="HIP98474.1"/>
    </source>
</evidence>
<dbReference type="GO" id="GO:0019239">
    <property type="term" value="F:deaminase activity"/>
    <property type="evidence" value="ECO:0007669"/>
    <property type="project" value="TreeGrafter"/>
</dbReference>
<dbReference type="SUPFAM" id="SSF55298">
    <property type="entry name" value="YjgF-like"/>
    <property type="match status" value="1"/>
</dbReference>
<dbReference type="NCBIfam" id="TIGR00004">
    <property type="entry name" value="Rid family detoxifying hydrolase"/>
    <property type="match status" value="1"/>
</dbReference>
<dbReference type="InterPro" id="IPR006056">
    <property type="entry name" value="RidA"/>
</dbReference>
<evidence type="ECO:0000313" key="3">
    <source>
        <dbReference type="Proteomes" id="UP000606463"/>
    </source>
</evidence>
<organism evidence="2 3">
    <name type="scientific">Aquifex aeolicus</name>
    <dbReference type="NCBI Taxonomy" id="63363"/>
    <lineage>
        <taxon>Bacteria</taxon>
        <taxon>Pseudomonadati</taxon>
        <taxon>Aquificota</taxon>
        <taxon>Aquificia</taxon>
        <taxon>Aquificales</taxon>
        <taxon>Aquificaceae</taxon>
        <taxon>Aquifex</taxon>
    </lineage>
</organism>
<dbReference type="EMBL" id="DQVE01000042">
    <property type="protein sequence ID" value="HIP98474.1"/>
    <property type="molecule type" value="Genomic_DNA"/>
</dbReference>
<dbReference type="InterPro" id="IPR006175">
    <property type="entry name" value="YjgF/YER057c/UK114"/>
</dbReference>
<dbReference type="PANTHER" id="PTHR11803:SF39">
    <property type="entry name" value="2-IMINOBUTANOATE_2-IMINOPROPANOATE DEAMINASE"/>
    <property type="match status" value="1"/>
</dbReference>
<dbReference type="AlphaFoldDB" id="A0A9D0YPX9"/>
<gene>
    <name evidence="2" type="ORF">EYH37_03825</name>
</gene>
<dbReference type="Proteomes" id="UP000606463">
    <property type="component" value="Unassembled WGS sequence"/>
</dbReference>
<protein>
    <submittedName>
        <fullName evidence="2">Reactive intermediate/imine deaminase</fullName>
    </submittedName>
</protein>
<evidence type="ECO:0000256" key="1">
    <source>
        <dbReference type="ARBA" id="ARBA00010552"/>
    </source>
</evidence>
<comment type="caution">
    <text evidence="2">The sequence shown here is derived from an EMBL/GenBank/DDBJ whole genome shotgun (WGS) entry which is preliminary data.</text>
</comment>
<dbReference type="InterPro" id="IPR035959">
    <property type="entry name" value="RutC-like_sf"/>
</dbReference>
<name>A0A9D0YPX9_AQUAO</name>
<dbReference type="FunFam" id="3.30.1330.40:FF:000001">
    <property type="entry name" value="L-PSP family endoribonuclease"/>
    <property type="match status" value="1"/>
</dbReference>
<dbReference type="PANTHER" id="PTHR11803">
    <property type="entry name" value="2-IMINOBUTANOATE/2-IMINOPROPANOATE DEAMINASE RIDA"/>
    <property type="match status" value="1"/>
</dbReference>
<comment type="similarity">
    <text evidence="1">Belongs to the RutC family.</text>
</comment>
<dbReference type="Gene3D" id="3.30.1330.40">
    <property type="entry name" value="RutC-like"/>
    <property type="match status" value="1"/>
</dbReference>
<dbReference type="CDD" id="cd00448">
    <property type="entry name" value="YjgF_YER057c_UK114_family"/>
    <property type="match status" value="1"/>
</dbReference>
<proteinExistence type="inferred from homology"/>
<accession>A0A9D0YPX9</accession>
<dbReference type="Pfam" id="PF01042">
    <property type="entry name" value="Ribonuc_L-PSP"/>
    <property type="match status" value="1"/>
</dbReference>
<reference evidence="2" key="1">
    <citation type="journal article" date="2020" name="ISME J.">
        <title>Gammaproteobacteria mediating utilization of methyl-, sulfur- and petroleum organic compounds in deep ocean hydrothermal plumes.</title>
        <authorList>
            <person name="Zhou Z."/>
            <person name="Liu Y."/>
            <person name="Pan J."/>
            <person name="Cron B.R."/>
            <person name="Toner B.M."/>
            <person name="Anantharaman K."/>
            <person name="Breier J.A."/>
            <person name="Dick G.J."/>
            <person name="Li M."/>
        </authorList>
    </citation>
    <scope>NUCLEOTIDE SEQUENCE</scope>
    <source>
        <strain evidence="2">SZUA-1501</strain>
    </source>
</reference>
<dbReference type="GO" id="GO:0005829">
    <property type="term" value="C:cytosol"/>
    <property type="evidence" value="ECO:0007669"/>
    <property type="project" value="TreeGrafter"/>
</dbReference>
<sequence length="127" mass="13742">MHFVQTDKAPKPVGAYSQAVVVGNLVFISGQIAINPQTGKLEGKTAKEQTQRVLNNIKAILSEIGLTEKNIVKTAVYLTDLSNFKEVNEVYGDFFKGLKPARETVEVSNLPLGALVEISAIAVIEDV</sequence>